<dbReference type="Proteomes" id="UP000266723">
    <property type="component" value="Unassembled WGS sequence"/>
</dbReference>
<reference evidence="2 3" key="1">
    <citation type="journal article" date="2020" name="BMC Genomics">
        <title>Intraspecific diversification of the crop wild relative Brassica cretica Lam. using demographic model selection.</title>
        <authorList>
            <person name="Kioukis A."/>
            <person name="Michalopoulou V.A."/>
            <person name="Briers L."/>
            <person name="Pirintsos S."/>
            <person name="Studholme D.J."/>
            <person name="Pavlidis P."/>
            <person name="Sarris P.F."/>
        </authorList>
    </citation>
    <scope>NUCLEOTIDE SEQUENCE [LARGE SCALE GENOMIC DNA]</scope>
    <source>
        <strain evidence="3">cv. PFS-1207/04</strain>
    </source>
</reference>
<gene>
    <name evidence="2" type="ORF">DY000_02054650</name>
</gene>
<comment type="caution">
    <text evidence="2">The sequence shown here is derived from an EMBL/GenBank/DDBJ whole genome shotgun (WGS) entry which is preliminary data.</text>
</comment>
<dbReference type="EMBL" id="QGKV02002055">
    <property type="protein sequence ID" value="KAF3495219.1"/>
    <property type="molecule type" value="Genomic_DNA"/>
</dbReference>
<name>A0ABQ7ABZ9_BRACR</name>
<proteinExistence type="predicted"/>
<sequence>MKKKKLKGDGFIDKNGGSSRESPVTFQGGYVMCLITEVLAVTLQRRLKILTGWCLDGGSLLKIELKIWGNSIYRQGVEARESGEAVAAYELHGLVGETTGEVTGV</sequence>
<protein>
    <submittedName>
        <fullName evidence="2">Uncharacterized protein</fullName>
    </submittedName>
</protein>
<evidence type="ECO:0000256" key="1">
    <source>
        <dbReference type="SAM" id="MobiDB-lite"/>
    </source>
</evidence>
<feature type="region of interest" description="Disordered" evidence="1">
    <location>
        <begin position="1"/>
        <end position="24"/>
    </location>
</feature>
<accession>A0ABQ7ABZ9</accession>
<evidence type="ECO:0000313" key="3">
    <source>
        <dbReference type="Proteomes" id="UP000266723"/>
    </source>
</evidence>
<organism evidence="2 3">
    <name type="scientific">Brassica cretica</name>
    <name type="common">Mustard</name>
    <dbReference type="NCBI Taxonomy" id="69181"/>
    <lineage>
        <taxon>Eukaryota</taxon>
        <taxon>Viridiplantae</taxon>
        <taxon>Streptophyta</taxon>
        <taxon>Embryophyta</taxon>
        <taxon>Tracheophyta</taxon>
        <taxon>Spermatophyta</taxon>
        <taxon>Magnoliopsida</taxon>
        <taxon>eudicotyledons</taxon>
        <taxon>Gunneridae</taxon>
        <taxon>Pentapetalae</taxon>
        <taxon>rosids</taxon>
        <taxon>malvids</taxon>
        <taxon>Brassicales</taxon>
        <taxon>Brassicaceae</taxon>
        <taxon>Brassiceae</taxon>
        <taxon>Brassica</taxon>
    </lineage>
</organism>
<evidence type="ECO:0000313" key="2">
    <source>
        <dbReference type="EMBL" id="KAF3495219.1"/>
    </source>
</evidence>
<keyword evidence="3" id="KW-1185">Reference proteome</keyword>